<dbReference type="Pfam" id="PF00455">
    <property type="entry name" value="DeoRC"/>
    <property type="match status" value="1"/>
</dbReference>
<dbReference type="InterPro" id="IPR036390">
    <property type="entry name" value="WH_DNA-bd_sf"/>
</dbReference>
<dbReference type="EMBL" id="JANSKA010000001">
    <property type="protein sequence ID" value="MCR9035636.1"/>
    <property type="molecule type" value="Genomic_DNA"/>
</dbReference>
<organism evidence="4 5">
    <name type="scientific">Tractidigestivibacter montrealensis</name>
    <dbReference type="NCBI Taxonomy" id="2972466"/>
    <lineage>
        <taxon>Bacteria</taxon>
        <taxon>Bacillati</taxon>
        <taxon>Actinomycetota</taxon>
        <taxon>Coriobacteriia</taxon>
        <taxon>Coriobacteriales</taxon>
        <taxon>Atopobiaceae</taxon>
        <taxon>Tractidigestivibacter</taxon>
    </lineage>
</organism>
<keyword evidence="2" id="KW-0804">Transcription</keyword>
<dbReference type="InterPro" id="IPR001034">
    <property type="entry name" value="DeoR_HTH"/>
</dbReference>
<dbReference type="SUPFAM" id="SSF100950">
    <property type="entry name" value="NagB/RpiA/CoA transferase-like"/>
    <property type="match status" value="1"/>
</dbReference>
<dbReference type="InterPro" id="IPR036388">
    <property type="entry name" value="WH-like_DNA-bd_sf"/>
</dbReference>
<comment type="caution">
    <text evidence="4">The sequence shown here is derived from an EMBL/GenBank/DDBJ whole genome shotgun (WGS) entry which is preliminary data.</text>
</comment>
<dbReference type="InterPro" id="IPR050313">
    <property type="entry name" value="Carb_Metab_HTH_regulators"/>
</dbReference>
<dbReference type="Gene3D" id="1.10.10.10">
    <property type="entry name" value="Winged helix-like DNA-binding domain superfamily/Winged helix DNA-binding domain"/>
    <property type="match status" value="1"/>
</dbReference>
<evidence type="ECO:0000313" key="5">
    <source>
        <dbReference type="Proteomes" id="UP001204320"/>
    </source>
</evidence>
<evidence type="ECO:0000313" key="4">
    <source>
        <dbReference type="EMBL" id="MCR9035636.1"/>
    </source>
</evidence>
<feature type="domain" description="HTH deoR-type" evidence="3">
    <location>
        <begin position="3"/>
        <end position="58"/>
    </location>
</feature>
<dbReference type="PROSITE" id="PS51000">
    <property type="entry name" value="HTH_DEOR_2"/>
    <property type="match status" value="1"/>
</dbReference>
<dbReference type="PANTHER" id="PTHR30363">
    <property type="entry name" value="HTH-TYPE TRANSCRIPTIONAL REGULATOR SRLR-RELATED"/>
    <property type="match status" value="1"/>
</dbReference>
<reference evidence="4 5" key="1">
    <citation type="submission" date="2022-08" db="EMBL/GenBank/DDBJ databases">
        <title>Tractidigestivibacter montrealensis type strain KD21.</title>
        <authorList>
            <person name="Diop K."/>
            <person name="Richard C."/>
            <person name="Routy B."/>
        </authorList>
    </citation>
    <scope>NUCLEOTIDE SEQUENCE [LARGE SCALE GENOMIC DNA]</scope>
    <source>
        <strain evidence="4 5">KD21</strain>
    </source>
</reference>
<evidence type="ECO:0000256" key="1">
    <source>
        <dbReference type="ARBA" id="ARBA00023015"/>
    </source>
</evidence>
<dbReference type="InterPro" id="IPR037171">
    <property type="entry name" value="NagB/RpiA_transferase-like"/>
</dbReference>
<dbReference type="PANTHER" id="PTHR30363:SF44">
    <property type="entry name" value="AGA OPERON TRANSCRIPTIONAL REPRESSOR-RELATED"/>
    <property type="match status" value="1"/>
</dbReference>
<dbReference type="SUPFAM" id="SSF46785">
    <property type="entry name" value="Winged helix' DNA-binding domain"/>
    <property type="match status" value="1"/>
</dbReference>
<dbReference type="Gene3D" id="3.40.50.1360">
    <property type="match status" value="1"/>
</dbReference>
<proteinExistence type="predicted"/>
<dbReference type="GO" id="GO:0003677">
    <property type="term" value="F:DNA binding"/>
    <property type="evidence" value="ECO:0007669"/>
    <property type="project" value="UniProtKB-KW"/>
</dbReference>
<evidence type="ECO:0000259" key="3">
    <source>
        <dbReference type="PROSITE" id="PS51000"/>
    </source>
</evidence>
<dbReference type="Proteomes" id="UP001204320">
    <property type="component" value="Unassembled WGS sequence"/>
</dbReference>
<accession>A0ABT1Z5Z9</accession>
<name>A0ABT1Z5Z9_9ACTN</name>
<keyword evidence="4" id="KW-0238">DNA-binding</keyword>
<dbReference type="SMART" id="SM00420">
    <property type="entry name" value="HTH_DEOR"/>
    <property type="match status" value="1"/>
</dbReference>
<keyword evidence="1" id="KW-0805">Transcription regulation</keyword>
<gene>
    <name evidence="4" type="ORF">NVS32_01495</name>
</gene>
<keyword evidence="5" id="KW-1185">Reference proteome</keyword>
<dbReference type="InterPro" id="IPR014036">
    <property type="entry name" value="DeoR-like_C"/>
</dbReference>
<sequence length="251" mass="27416">MFAKERQDAIAALVKAEGRVTVTSLAQRFDVTEDCIRKDLKLLDSEGLLKRVYGGAIGTIIAPERDVSKRLNTHVAEKKIIAEKAYEYISSGDLVFLDISTTNIALAELIATGNKRLTVVSNMIDVLRILARNPMVTAICTGGNVNLEFDGFLGATALAMVEPIRFNKAFIGALSVDLENDAVTTFDVDDGLLKKRVVTNASHSYLVADARKLSTDGNYVYARMEDFDAFITNKPTPALRKQVEALGTKLV</sequence>
<evidence type="ECO:0000256" key="2">
    <source>
        <dbReference type="ARBA" id="ARBA00023163"/>
    </source>
</evidence>
<dbReference type="Pfam" id="PF08220">
    <property type="entry name" value="HTH_DeoR"/>
    <property type="match status" value="1"/>
</dbReference>
<dbReference type="SMART" id="SM01134">
    <property type="entry name" value="DeoRC"/>
    <property type="match status" value="1"/>
</dbReference>
<protein>
    <submittedName>
        <fullName evidence="4">DeoR/GlpR family DNA-binding transcription regulator</fullName>
    </submittedName>
</protein>
<dbReference type="PRINTS" id="PR00037">
    <property type="entry name" value="HTHLACR"/>
</dbReference>
<dbReference type="RefSeq" id="WP_258498430.1">
    <property type="nucleotide sequence ID" value="NZ_JANSKA010000001.1"/>
</dbReference>